<keyword evidence="8" id="KW-1278">Translocase</keyword>
<gene>
    <name evidence="17" type="primary">ND6</name>
</gene>
<evidence type="ECO:0000256" key="15">
    <source>
        <dbReference type="ARBA" id="ARBA00049551"/>
    </source>
</evidence>
<name>A0A8X8M282_9NEOP</name>
<keyword evidence="5" id="KW-0813">Transport</keyword>
<dbReference type="PANTHER" id="PTHR11435:SF1">
    <property type="entry name" value="NADH-UBIQUINONE OXIDOREDUCTASE CHAIN 6"/>
    <property type="match status" value="1"/>
</dbReference>
<feature type="transmembrane region" description="Helical" evidence="16">
    <location>
        <begin position="47"/>
        <end position="71"/>
    </location>
</feature>
<comment type="similarity">
    <text evidence="2">Belongs to the complex I subunit 6 family.</text>
</comment>
<dbReference type="PANTHER" id="PTHR11435">
    <property type="entry name" value="NADH UBIQUINONE OXIDOREDUCTASE SUBUNIT ND6"/>
    <property type="match status" value="1"/>
</dbReference>
<comment type="subcellular location">
    <subcellularLocation>
        <location evidence="1">Mitochondrion membrane</location>
        <topology evidence="1">Multi-pass membrane protein</topology>
    </subcellularLocation>
</comment>
<evidence type="ECO:0000256" key="10">
    <source>
        <dbReference type="ARBA" id="ARBA00022989"/>
    </source>
</evidence>
<feature type="transmembrane region" description="Helical" evidence="16">
    <location>
        <begin position="133"/>
        <end position="155"/>
    </location>
</feature>
<geneLocation type="mitochondrion" evidence="17"/>
<feature type="transmembrane region" description="Helical" evidence="16">
    <location>
        <begin position="83"/>
        <end position="104"/>
    </location>
</feature>
<dbReference type="EMBL" id="OM991354">
    <property type="protein sequence ID" value="URX53379.1"/>
    <property type="molecule type" value="Genomic_DNA"/>
</dbReference>
<dbReference type="AlphaFoldDB" id="A0A8X8M282"/>
<evidence type="ECO:0000256" key="4">
    <source>
        <dbReference type="ARBA" id="ARBA00021095"/>
    </source>
</evidence>
<dbReference type="GO" id="GO:0008137">
    <property type="term" value="F:NADH dehydrogenase (ubiquinone) activity"/>
    <property type="evidence" value="ECO:0007669"/>
    <property type="project" value="UniProtKB-EC"/>
</dbReference>
<evidence type="ECO:0000256" key="12">
    <source>
        <dbReference type="ARBA" id="ARBA00023128"/>
    </source>
</evidence>
<dbReference type="EC" id="7.1.1.2" evidence="3"/>
<evidence type="ECO:0000256" key="2">
    <source>
        <dbReference type="ARBA" id="ARBA00005698"/>
    </source>
</evidence>
<evidence type="ECO:0000256" key="13">
    <source>
        <dbReference type="ARBA" id="ARBA00023136"/>
    </source>
</evidence>
<evidence type="ECO:0000256" key="14">
    <source>
        <dbReference type="ARBA" id="ARBA00031019"/>
    </source>
</evidence>
<keyword evidence="7 16" id="KW-0812">Transmembrane</keyword>
<dbReference type="GO" id="GO:0031966">
    <property type="term" value="C:mitochondrial membrane"/>
    <property type="evidence" value="ECO:0007669"/>
    <property type="project" value="UniProtKB-SubCell"/>
</dbReference>
<keyword evidence="11" id="KW-0520">NAD</keyword>
<keyword evidence="12 17" id="KW-0496">Mitochondrion</keyword>
<evidence type="ECO:0000256" key="3">
    <source>
        <dbReference type="ARBA" id="ARBA00012944"/>
    </source>
</evidence>
<accession>A0A8X8M282</accession>
<evidence type="ECO:0000256" key="6">
    <source>
        <dbReference type="ARBA" id="ARBA00022660"/>
    </source>
</evidence>
<proteinExistence type="inferred from homology"/>
<feature type="transmembrane region" description="Helical" evidence="16">
    <location>
        <begin position="21"/>
        <end position="41"/>
    </location>
</feature>
<evidence type="ECO:0000256" key="11">
    <source>
        <dbReference type="ARBA" id="ARBA00023027"/>
    </source>
</evidence>
<keyword evidence="9" id="KW-0249">Electron transport</keyword>
<evidence type="ECO:0000256" key="9">
    <source>
        <dbReference type="ARBA" id="ARBA00022982"/>
    </source>
</evidence>
<evidence type="ECO:0000256" key="7">
    <source>
        <dbReference type="ARBA" id="ARBA00022692"/>
    </source>
</evidence>
<protein>
    <recommendedName>
        <fullName evidence="4">NADH-ubiquinone oxidoreductase chain 6</fullName>
        <ecNumber evidence="3">7.1.1.2</ecNumber>
    </recommendedName>
    <alternativeName>
        <fullName evidence="14">NADH dehydrogenase subunit 6</fullName>
    </alternativeName>
</protein>
<dbReference type="InterPro" id="IPR050269">
    <property type="entry name" value="ComplexI_Subunit6"/>
</dbReference>
<evidence type="ECO:0000256" key="16">
    <source>
        <dbReference type="SAM" id="Phobius"/>
    </source>
</evidence>
<reference evidence="17" key="1">
    <citation type="journal article" date="2022" name="Mol. Biol. Evol.">
        <title>Molecular phylogeny reveals the past transoceanic voyages of drywood termites (Isoptera, Kalotermitidae).</title>
        <authorList>
            <person name="Bucek A."/>
            <person name="Wang M."/>
            <person name="Sobotnik J."/>
            <person name="Hellemans S."/>
            <person name="Sillam-Dusses D."/>
            <person name="Mizumoto N."/>
            <person name="Stiblik P."/>
            <person name="Clitheroe C."/>
            <person name="Lu T."/>
            <person name="Gonzalez Plaza J.J."/>
            <person name="Mohagan A."/>
            <person name="Rafanomezantsoa J.J."/>
            <person name="Fisher B."/>
            <person name="Engel M.S."/>
            <person name="Roisin Y."/>
            <person name="Evans T.A."/>
            <person name="Scheffrahn R."/>
            <person name="Bourguignon T."/>
        </authorList>
    </citation>
    <scope>NUCLEOTIDE SEQUENCE</scope>
    <source>
        <strain evidence="17">GP17-04</strain>
    </source>
</reference>
<evidence type="ECO:0000256" key="8">
    <source>
        <dbReference type="ARBA" id="ARBA00022967"/>
    </source>
</evidence>
<keyword evidence="6" id="KW-0679">Respiratory chain</keyword>
<comment type="catalytic activity">
    <reaction evidence="15">
        <text>a ubiquinone + NADH + 5 H(+)(in) = a ubiquinol + NAD(+) + 4 H(+)(out)</text>
        <dbReference type="Rhea" id="RHEA:29091"/>
        <dbReference type="Rhea" id="RHEA-COMP:9565"/>
        <dbReference type="Rhea" id="RHEA-COMP:9566"/>
        <dbReference type="ChEBI" id="CHEBI:15378"/>
        <dbReference type="ChEBI" id="CHEBI:16389"/>
        <dbReference type="ChEBI" id="CHEBI:17976"/>
        <dbReference type="ChEBI" id="CHEBI:57540"/>
        <dbReference type="ChEBI" id="CHEBI:57945"/>
        <dbReference type="EC" id="7.1.1.2"/>
    </reaction>
</comment>
<evidence type="ECO:0000256" key="5">
    <source>
        <dbReference type="ARBA" id="ARBA00022448"/>
    </source>
</evidence>
<keyword evidence="10 16" id="KW-1133">Transmembrane helix</keyword>
<evidence type="ECO:0000256" key="1">
    <source>
        <dbReference type="ARBA" id="ARBA00004225"/>
    </source>
</evidence>
<sequence length="165" mass="18871">MKTMMMSSMLSSFLFTQMKHPLAMGMVLLMQTMMTCLISGLMHQSYWFQYILFMVFVGGMLVLFIYVTSLASNEMFSLSTKMMTAAAVITIPAMILMNKGWIMLNSKEITSHDMMMMNEITTMTSKLYNQPNGMMTIMMVLYLFLTLIVVVKIINISKGPLRQTK</sequence>
<keyword evidence="13 16" id="KW-0472">Membrane</keyword>
<evidence type="ECO:0000313" key="17">
    <source>
        <dbReference type="EMBL" id="URX53379.1"/>
    </source>
</evidence>
<organism evidence="17">
    <name type="scientific">Glyptotermes sp. 12 AB-2022a</name>
    <dbReference type="NCBI Taxonomy" id="2942718"/>
    <lineage>
        <taxon>Eukaryota</taxon>
        <taxon>Metazoa</taxon>
        <taxon>Ecdysozoa</taxon>
        <taxon>Arthropoda</taxon>
        <taxon>Hexapoda</taxon>
        <taxon>Insecta</taxon>
        <taxon>Pterygota</taxon>
        <taxon>Neoptera</taxon>
        <taxon>Polyneoptera</taxon>
        <taxon>Dictyoptera</taxon>
        <taxon>Blattodea</taxon>
        <taxon>Blattoidea</taxon>
        <taxon>Termitoidae</taxon>
        <taxon>Kalotermitidae</taxon>
        <taxon>Glyptotermitinae</taxon>
        <taxon>Glyptotermes</taxon>
    </lineage>
</organism>